<dbReference type="PANTHER" id="PTHR43155:SF2">
    <property type="entry name" value="CYCLIC DI-GMP PHOSPHODIESTERASE PA4108"/>
    <property type="match status" value="1"/>
</dbReference>
<keyword evidence="2" id="KW-0378">Hydrolase</keyword>
<evidence type="ECO:0000313" key="2">
    <source>
        <dbReference type="EMBL" id="PLT30404.1"/>
    </source>
</evidence>
<dbReference type="InterPro" id="IPR011051">
    <property type="entry name" value="RmlC_Cupin_sf"/>
</dbReference>
<dbReference type="Pfam" id="PF13487">
    <property type="entry name" value="HD_5"/>
    <property type="match status" value="1"/>
</dbReference>
<dbReference type="Gene3D" id="2.60.120.10">
    <property type="entry name" value="Jelly Rolls"/>
    <property type="match status" value="1"/>
</dbReference>
<protein>
    <submittedName>
        <fullName evidence="2">Phosphohydrolase</fullName>
    </submittedName>
</protein>
<dbReference type="PANTHER" id="PTHR43155">
    <property type="entry name" value="CYCLIC DI-GMP PHOSPHODIESTERASE PA4108-RELATED"/>
    <property type="match status" value="1"/>
</dbReference>
<dbReference type="Gene3D" id="1.10.3210.10">
    <property type="entry name" value="Hypothetical protein af1432"/>
    <property type="match status" value="1"/>
</dbReference>
<gene>
    <name evidence="2" type="ORF">CUU66_08000</name>
</gene>
<evidence type="ECO:0000259" key="1">
    <source>
        <dbReference type="PROSITE" id="PS51832"/>
    </source>
</evidence>
<dbReference type="Proteomes" id="UP000234748">
    <property type="component" value="Unassembled WGS sequence"/>
</dbReference>
<proteinExistence type="predicted"/>
<feature type="domain" description="HD-GYP" evidence="1">
    <location>
        <begin position="114"/>
        <end position="308"/>
    </location>
</feature>
<dbReference type="OrthoDB" id="9759601at2"/>
<dbReference type="SMART" id="SM00471">
    <property type="entry name" value="HDc"/>
    <property type="match status" value="1"/>
</dbReference>
<dbReference type="InterPro" id="IPR014710">
    <property type="entry name" value="RmlC-like_jellyroll"/>
</dbReference>
<dbReference type="RefSeq" id="WP_101641157.1">
    <property type="nucleotide sequence ID" value="NZ_PGUY01000022.1"/>
</dbReference>
<comment type="caution">
    <text evidence="2">The sequence shown here is derived from an EMBL/GenBank/DDBJ whole genome shotgun (WGS) entry which is preliminary data.</text>
</comment>
<dbReference type="CDD" id="cd00077">
    <property type="entry name" value="HDc"/>
    <property type="match status" value="1"/>
</dbReference>
<accession>A0A2N5M7Q9</accession>
<sequence>MEGLYLGSKDTFIEKANNPDSTEFRLLAKGDGSEVIYQTIRMGKSFYLYPGDVSNTLEFFYIIEGTCVYETKERSISLRPGEHFYIHNLKEPAYFLAQTDMQLLWFTTQPAFHYVSASVGELTKVLKQIEEKDHYTYSHSVRVQAYSLRIAKELQLSKDILENLYFASVYHDVGKIHIPEDILNKPGKLTPEEFEILKKHSADGCQMVKSTYYSHIGEIILQHHERLDGSGYPSGLMGGEISLEAQIIGIADTFDAMVSDRVYRKGMDPEIAINEIKSLKNRHYEANIVDAFEKVLIQDGRLSEKMEQKQAQI</sequence>
<name>A0A2N5M7Q9_9BACI</name>
<dbReference type="AlphaFoldDB" id="A0A2N5M7Q9"/>
<evidence type="ECO:0000313" key="3">
    <source>
        <dbReference type="Proteomes" id="UP000234748"/>
    </source>
</evidence>
<dbReference type="GO" id="GO:0016787">
    <property type="term" value="F:hydrolase activity"/>
    <property type="evidence" value="ECO:0007669"/>
    <property type="project" value="UniProtKB-KW"/>
</dbReference>
<keyword evidence="3" id="KW-1185">Reference proteome</keyword>
<dbReference type="InterPro" id="IPR037522">
    <property type="entry name" value="HD_GYP_dom"/>
</dbReference>
<reference evidence="2 3" key="1">
    <citation type="submission" date="2017-11" db="EMBL/GenBank/DDBJ databases">
        <title>Comparitive Functional Genomics of Dry Heat Resistant strains isolated from the Viking Spacecraft.</title>
        <authorList>
            <person name="Seuylemezian A."/>
            <person name="Cooper K."/>
            <person name="Vaishampayan P."/>
        </authorList>
    </citation>
    <scope>NUCLEOTIDE SEQUENCE [LARGE SCALE GENOMIC DNA]</scope>
    <source>
        <strain evidence="2 3">V1-29</strain>
    </source>
</reference>
<dbReference type="SUPFAM" id="SSF109604">
    <property type="entry name" value="HD-domain/PDEase-like"/>
    <property type="match status" value="1"/>
</dbReference>
<dbReference type="SUPFAM" id="SSF51182">
    <property type="entry name" value="RmlC-like cupins"/>
    <property type="match status" value="1"/>
</dbReference>
<dbReference type="PROSITE" id="PS51832">
    <property type="entry name" value="HD_GYP"/>
    <property type="match status" value="1"/>
</dbReference>
<organism evidence="2 3">
    <name type="scientific">Peribacillus deserti</name>
    <dbReference type="NCBI Taxonomy" id="673318"/>
    <lineage>
        <taxon>Bacteria</taxon>
        <taxon>Bacillati</taxon>
        <taxon>Bacillota</taxon>
        <taxon>Bacilli</taxon>
        <taxon>Bacillales</taxon>
        <taxon>Bacillaceae</taxon>
        <taxon>Peribacillus</taxon>
    </lineage>
</organism>
<dbReference type="EMBL" id="PGUY01000022">
    <property type="protein sequence ID" value="PLT30404.1"/>
    <property type="molecule type" value="Genomic_DNA"/>
</dbReference>
<dbReference type="InterPro" id="IPR003607">
    <property type="entry name" value="HD/PDEase_dom"/>
</dbReference>